<dbReference type="RefSeq" id="WP_339096969.1">
    <property type="nucleotide sequence ID" value="NZ_CP149782.1"/>
</dbReference>
<reference evidence="2" key="1">
    <citation type="submission" date="2024-03" db="EMBL/GenBank/DDBJ databases">
        <title>Deinococcus weizhi sp. nov., isolated from human skin.</title>
        <authorList>
            <person name="Wei Z."/>
            <person name="Tian F."/>
            <person name="Yang C."/>
            <person name="Xin L.T."/>
            <person name="Wen Z.J."/>
            <person name="Lan K.C."/>
            <person name="Yu L."/>
            <person name="Zhe W."/>
            <person name="Dan F.D."/>
            <person name="Jun W."/>
            <person name="Rui Z."/>
            <person name="Yong X.J."/>
            <person name="Ting Y."/>
            <person name="Wei X."/>
            <person name="Xu Z.G."/>
            <person name="Xin Z."/>
            <person name="Dong F.G."/>
            <person name="Ni X.M."/>
            <person name="Zheng M.G."/>
            <person name="Chun Y."/>
            <person name="Qian W.X."/>
        </authorList>
    </citation>
    <scope>NUCLEOTIDE SEQUENCE</scope>
    <source>
        <strain evidence="2">VB142</strain>
    </source>
</reference>
<keyword evidence="1" id="KW-0732">Signal</keyword>
<protein>
    <submittedName>
        <fullName evidence="2">Uncharacterized protein</fullName>
    </submittedName>
</protein>
<dbReference type="EMBL" id="CP149782">
    <property type="protein sequence ID" value="WYF45663.1"/>
    <property type="molecule type" value="Genomic_DNA"/>
</dbReference>
<gene>
    <name evidence="2" type="ORF">WDJ50_05985</name>
</gene>
<accession>A0AAU6Q4U9</accession>
<feature type="signal peptide" evidence="1">
    <location>
        <begin position="1"/>
        <end position="22"/>
    </location>
</feature>
<name>A0AAU6Q4U9_9DEIO</name>
<sequence length="152" mass="15923">MNKLLAVAACAALLSSCAPTMTALKSLDSTPAPAPSAPLLAGQTWEVEGGSVAVRAGQTFKVTEVFEAVPGTYSNLDAAGLTAARRGKPEQGMTLFPAASYSRLGQRLEFFWSENGTDYQCRIENAAPGATQLTGRFLLSGTDFGSCTARLR</sequence>
<dbReference type="PROSITE" id="PS51257">
    <property type="entry name" value="PROKAR_LIPOPROTEIN"/>
    <property type="match status" value="1"/>
</dbReference>
<feature type="chain" id="PRO_5043817446" evidence="1">
    <location>
        <begin position="23"/>
        <end position="152"/>
    </location>
</feature>
<evidence type="ECO:0000256" key="1">
    <source>
        <dbReference type="SAM" id="SignalP"/>
    </source>
</evidence>
<organism evidence="2">
    <name type="scientific">Deinococcus sp. VB142</name>
    <dbReference type="NCBI Taxonomy" id="3112952"/>
    <lineage>
        <taxon>Bacteria</taxon>
        <taxon>Thermotogati</taxon>
        <taxon>Deinococcota</taxon>
        <taxon>Deinococci</taxon>
        <taxon>Deinococcales</taxon>
        <taxon>Deinococcaceae</taxon>
        <taxon>Deinococcus</taxon>
    </lineage>
</organism>
<proteinExistence type="predicted"/>
<evidence type="ECO:0000313" key="2">
    <source>
        <dbReference type="EMBL" id="WYF45663.1"/>
    </source>
</evidence>
<dbReference type="AlphaFoldDB" id="A0AAU6Q4U9"/>